<proteinExistence type="inferred from homology"/>
<feature type="domain" description="AB hydrolase-1" evidence="2">
    <location>
        <begin position="20"/>
        <end position="254"/>
    </location>
</feature>
<protein>
    <submittedName>
        <fullName evidence="3">Sigma factor sigB regulation protein rsbQ</fullName>
    </submittedName>
</protein>
<comment type="caution">
    <text evidence="3">The sequence shown here is derived from an EMBL/GenBank/DDBJ whole genome shotgun (WGS) entry which is preliminary data.</text>
</comment>
<comment type="similarity">
    <text evidence="1">Belongs to the AB hydrolase superfamily.</text>
</comment>
<dbReference type="Proteomes" id="UP000028547">
    <property type="component" value="Unassembled WGS sequence"/>
</dbReference>
<dbReference type="SUPFAM" id="SSF53474">
    <property type="entry name" value="alpha/beta-Hydrolases"/>
    <property type="match status" value="1"/>
</dbReference>
<dbReference type="InterPro" id="IPR000073">
    <property type="entry name" value="AB_hydrolase_1"/>
</dbReference>
<dbReference type="PRINTS" id="PR00111">
    <property type="entry name" value="ABHYDROLASE"/>
</dbReference>
<reference evidence="3 4" key="1">
    <citation type="submission" date="2014-07" db="EMBL/GenBank/DDBJ databases">
        <title>Draft Genome Sequence of Gephyronic Acid Producer, Cystobacter violaceus Strain Cb vi76.</title>
        <authorList>
            <person name="Stevens D.C."/>
            <person name="Young J."/>
            <person name="Carmichael R."/>
            <person name="Tan J."/>
            <person name="Taylor R.E."/>
        </authorList>
    </citation>
    <scope>NUCLEOTIDE SEQUENCE [LARGE SCALE GENOMIC DNA]</scope>
    <source>
        <strain evidence="3 4">Cb vi76</strain>
    </source>
</reference>
<accession>A0A084SLZ9</accession>
<evidence type="ECO:0000313" key="4">
    <source>
        <dbReference type="Proteomes" id="UP000028547"/>
    </source>
</evidence>
<dbReference type="PANTHER" id="PTHR43039">
    <property type="entry name" value="ESTERASE-RELATED"/>
    <property type="match status" value="1"/>
</dbReference>
<dbReference type="RefSeq" id="WP_043404952.1">
    <property type="nucleotide sequence ID" value="NZ_JPMI01000240.1"/>
</dbReference>
<organism evidence="3 4">
    <name type="scientific">Archangium violaceum Cb vi76</name>
    <dbReference type="NCBI Taxonomy" id="1406225"/>
    <lineage>
        <taxon>Bacteria</taxon>
        <taxon>Pseudomonadati</taxon>
        <taxon>Myxococcota</taxon>
        <taxon>Myxococcia</taxon>
        <taxon>Myxococcales</taxon>
        <taxon>Cystobacterineae</taxon>
        <taxon>Archangiaceae</taxon>
        <taxon>Archangium</taxon>
    </lineage>
</organism>
<sequence length="270" mass="29907">MGQAIWKRNNVQVLGKGRDTLIFAHGFGSEQSAWRHQVAAFQDRYRIILFDHVGCGGSDLDAYSPQRYSGVHAYAEDLLELCGELKLSDTIFVGHSFSGMVGVLAALVEPRRFRQLVFVKSTPRLLDDPESGYVGGFTRAELDALFDAMAAGYHSWASGFAPLAMGNPERPELGQEFVRTLSSMRPDIALDAARTIFQYDHRLDLPRLKVPTLIIHSGEDLAVPNQVGEYMARRIPLARMMTIAARGHLPHLSSPEAVNRAIDTYLHATA</sequence>
<evidence type="ECO:0000313" key="3">
    <source>
        <dbReference type="EMBL" id="KFA89484.1"/>
    </source>
</evidence>
<evidence type="ECO:0000256" key="1">
    <source>
        <dbReference type="ARBA" id="ARBA00008645"/>
    </source>
</evidence>
<evidence type="ECO:0000259" key="2">
    <source>
        <dbReference type="Pfam" id="PF00561"/>
    </source>
</evidence>
<dbReference type="Gene3D" id="3.40.50.1820">
    <property type="entry name" value="alpha/beta hydrolase"/>
    <property type="match status" value="1"/>
</dbReference>
<dbReference type="InterPro" id="IPR029058">
    <property type="entry name" value="AB_hydrolase_fold"/>
</dbReference>
<dbReference type="Pfam" id="PF00561">
    <property type="entry name" value="Abhydrolase_1"/>
    <property type="match status" value="1"/>
</dbReference>
<gene>
    <name evidence="3" type="ORF">Q664_34465</name>
</gene>
<name>A0A084SLZ9_9BACT</name>
<dbReference type="AlphaFoldDB" id="A0A084SLZ9"/>
<dbReference type="EMBL" id="JPMI01000240">
    <property type="protein sequence ID" value="KFA89484.1"/>
    <property type="molecule type" value="Genomic_DNA"/>
</dbReference>